<proteinExistence type="predicted"/>
<organism evidence="3 4">
    <name type="scientific">Thiohalophilus thiocyanatoxydans</name>
    <dbReference type="NCBI Taxonomy" id="381308"/>
    <lineage>
        <taxon>Bacteria</taxon>
        <taxon>Pseudomonadati</taxon>
        <taxon>Pseudomonadota</taxon>
        <taxon>Gammaproteobacteria</taxon>
        <taxon>Thiohalomonadales</taxon>
        <taxon>Thiohalophilaceae</taxon>
        <taxon>Thiohalophilus</taxon>
    </lineage>
</organism>
<feature type="region of interest" description="Disordered" evidence="1">
    <location>
        <begin position="60"/>
        <end position="79"/>
    </location>
</feature>
<dbReference type="InterPro" id="IPR036388">
    <property type="entry name" value="WH-like_DNA-bd_sf"/>
</dbReference>
<comment type="caution">
    <text evidence="3">The sequence shown here is derived from an EMBL/GenBank/DDBJ whole genome shotgun (WGS) entry which is preliminary data.</text>
</comment>
<protein>
    <submittedName>
        <fullName evidence="3">Uncharacterized protein</fullName>
    </submittedName>
</protein>
<evidence type="ECO:0000313" key="3">
    <source>
        <dbReference type="EMBL" id="TDY00580.1"/>
    </source>
</evidence>
<dbReference type="Proteomes" id="UP000294914">
    <property type="component" value="Unassembled WGS sequence"/>
</dbReference>
<gene>
    <name evidence="3" type="ORF">EDC23_2083</name>
</gene>
<evidence type="ECO:0000256" key="2">
    <source>
        <dbReference type="SAM" id="Phobius"/>
    </source>
</evidence>
<feature type="transmembrane region" description="Helical" evidence="2">
    <location>
        <begin position="6"/>
        <end position="27"/>
    </location>
</feature>
<sequence length="154" mass="17571">MSFLLYSVPIPLWLLILMIAVMAPTLIKLGKLAYRLKQGEIVREEEGDTVVWKVQNRVRAPKTPRGASDQEQAKEKEREKKAELAQILKILIKEGEKGVLMKTIADRMGISMIHAQHAMQKLMDKNMVEEVTGVSGTKYYLTQAGKEYCRRKAR</sequence>
<accession>A0A4R8IN87</accession>
<dbReference type="RefSeq" id="WP_134084223.1">
    <property type="nucleotide sequence ID" value="NZ_SOQX01000005.1"/>
</dbReference>
<evidence type="ECO:0000256" key="1">
    <source>
        <dbReference type="SAM" id="MobiDB-lite"/>
    </source>
</evidence>
<evidence type="ECO:0000313" key="4">
    <source>
        <dbReference type="Proteomes" id="UP000294914"/>
    </source>
</evidence>
<dbReference type="Gene3D" id="1.10.10.10">
    <property type="entry name" value="Winged helix-like DNA-binding domain superfamily/Winged helix DNA-binding domain"/>
    <property type="match status" value="1"/>
</dbReference>
<dbReference type="EMBL" id="SOQX01000005">
    <property type="protein sequence ID" value="TDY00580.1"/>
    <property type="molecule type" value="Genomic_DNA"/>
</dbReference>
<keyword evidence="2" id="KW-1133">Transmembrane helix</keyword>
<dbReference type="InterPro" id="IPR036390">
    <property type="entry name" value="WH_DNA-bd_sf"/>
</dbReference>
<name>A0A4R8IN87_9GAMM</name>
<dbReference type="SUPFAM" id="SSF46785">
    <property type="entry name" value="Winged helix' DNA-binding domain"/>
    <property type="match status" value="1"/>
</dbReference>
<reference evidence="3 4" key="1">
    <citation type="submission" date="2019-03" db="EMBL/GenBank/DDBJ databases">
        <title>Genomic Encyclopedia of Type Strains, Phase IV (KMG-IV): sequencing the most valuable type-strain genomes for metagenomic binning, comparative biology and taxonomic classification.</title>
        <authorList>
            <person name="Goeker M."/>
        </authorList>
    </citation>
    <scope>NUCLEOTIDE SEQUENCE [LARGE SCALE GENOMIC DNA]</scope>
    <source>
        <strain evidence="3 4">DSM 16326</strain>
    </source>
</reference>
<dbReference type="AlphaFoldDB" id="A0A4R8IN87"/>
<keyword evidence="2" id="KW-0472">Membrane</keyword>
<keyword evidence="4" id="KW-1185">Reference proteome</keyword>
<keyword evidence="2" id="KW-0812">Transmembrane</keyword>